<evidence type="ECO:0000313" key="1">
    <source>
        <dbReference type="EMBL" id="QFY44137.1"/>
    </source>
</evidence>
<evidence type="ECO:0000313" key="2">
    <source>
        <dbReference type="Proteomes" id="UP000325755"/>
    </source>
</evidence>
<dbReference type="InterPro" id="IPR018741">
    <property type="entry name" value="DUF2288"/>
</dbReference>
<name>A0A5Q0BPX8_9GAMM</name>
<dbReference type="Proteomes" id="UP000325755">
    <property type="component" value="Chromosome"/>
</dbReference>
<dbReference type="RefSeq" id="WP_153250105.1">
    <property type="nucleotide sequence ID" value="NZ_CP044205.1"/>
</dbReference>
<organism evidence="1 2">
    <name type="scientific">Candidatus Methylospira mobilis</name>
    <dbReference type="NCBI Taxonomy" id="1808979"/>
    <lineage>
        <taxon>Bacteria</taxon>
        <taxon>Pseudomonadati</taxon>
        <taxon>Pseudomonadota</taxon>
        <taxon>Gammaproteobacteria</taxon>
        <taxon>Methylococcales</taxon>
        <taxon>Methylococcaceae</taxon>
        <taxon>Candidatus Methylospira</taxon>
    </lineage>
</organism>
<dbReference type="KEGG" id="mmob:F6R98_17100"/>
<dbReference type="AlphaFoldDB" id="A0A5Q0BPX8"/>
<reference evidence="1 2" key="1">
    <citation type="submission" date="2019-09" db="EMBL/GenBank/DDBJ databases">
        <title>Ecophysiology of the spiral-shaped methanotroph Methylospira mobilis as revealed by the complete genome sequence.</title>
        <authorList>
            <person name="Oshkin I.Y."/>
            <person name="Dedysh S.N."/>
            <person name="Miroshnikov K."/>
            <person name="Danilova O.V."/>
            <person name="Hakobyan A."/>
            <person name="Liesack W."/>
        </authorList>
    </citation>
    <scope>NUCLEOTIDE SEQUENCE [LARGE SCALE GENOMIC DNA]</scope>
    <source>
        <strain evidence="1 2">Shm1</strain>
    </source>
</reference>
<accession>A0A5Q0BPX8</accession>
<protein>
    <submittedName>
        <fullName evidence="1">DUF2288 domain-containing protein</fullName>
    </submittedName>
</protein>
<sequence length="106" mass="12102">MNQSDTAELYNRFNLETGTLQWRELERHFARGVVIAVAPGLDLIKVASCMARDNKEQIAGWLETGLIFHATEEMAREWLRRDPAFWATVVAPWVLIQEKTSQGSVN</sequence>
<dbReference type="EMBL" id="CP044205">
    <property type="protein sequence ID" value="QFY44137.1"/>
    <property type="molecule type" value="Genomic_DNA"/>
</dbReference>
<proteinExistence type="predicted"/>
<gene>
    <name evidence="1" type="ORF">F6R98_17100</name>
</gene>
<dbReference type="OrthoDB" id="195194at2"/>
<dbReference type="Pfam" id="PF10052">
    <property type="entry name" value="DUF2288"/>
    <property type="match status" value="1"/>
</dbReference>
<keyword evidence="2" id="KW-1185">Reference proteome</keyword>
<dbReference type="InParanoid" id="A0A5Q0BPX8"/>